<keyword evidence="6" id="KW-0732">Signal</keyword>
<protein>
    <recommendedName>
        <fullName evidence="7">HYDIN/VesB/CFA65-like Ig-like domain-containing protein</fullName>
    </recommendedName>
</protein>
<organism evidence="8 9">
    <name type="scientific">Persicobacter psychrovividus</name>
    <dbReference type="NCBI Taxonomy" id="387638"/>
    <lineage>
        <taxon>Bacteria</taxon>
        <taxon>Pseudomonadati</taxon>
        <taxon>Bacteroidota</taxon>
        <taxon>Cytophagia</taxon>
        <taxon>Cytophagales</taxon>
        <taxon>Persicobacteraceae</taxon>
        <taxon>Persicobacter</taxon>
    </lineage>
</organism>
<dbReference type="PANTHER" id="PTHR37833">
    <property type="entry name" value="LIPOPROTEIN-RELATED"/>
    <property type="match status" value="1"/>
</dbReference>
<keyword evidence="5" id="KW-0966">Cell projection</keyword>
<evidence type="ECO:0000313" key="9">
    <source>
        <dbReference type="Proteomes" id="UP001354989"/>
    </source>
</evidence>
<dbReference type="NCBIfam" id="NF012200">
    <property type="entry name" value="choice_anch_D"/>
    <property type="match status" value="1"/>
</dbReference>
<dbReference type="Proteomes" id="UP001354989">
    <property type="component" value="Chromosome"/>
</dbReference>
<dbReference type="Gene3D" id="2.60.40.10">
    <property type="entry name" value="Immunoglobulins"/>
    <property type="match status" value="3"/>
</dbReference>
<evidence type="ECO:0000256" key="1">
    <source>
        <dbReference type="ARBA" id="ARBA00004138"/>
    </source>
</evidence>
<dbReference type="InterPro" id="IPR053879">
    <property type="entry name" value="HYDIN_VesB_CFA65-like_Ig"/>
</dbReference>
<comment type="subcellular location">
    <subcellularLocation>
        <location evidence="1">Cell projection</location>
        <location evidence="1">Cilium</location>
    </subcellularLocation>
    <subcellularLocation>
        <location evidence="2">Cytoplasm</location>
    </subcellularLocation>
</comment>
<evidence type="ECO:0000256" key="3">
    <source>
        <dbReference type="ARBA" id="ARBA00022490"/>
    </source>
</evidence>
<dbReference type="Pfam" id="PF22544">
    <property type="entry name" value="HYDIN_VesB_CFA65-like_Ig"/>
    <property type="match status" value="1"/>
</dbReference>
<evidence type="ECO:0000256" key="2">
    <source>
        <dbReference type="ARBA" id="ARBA00004496"/>
    </source>
</evidence>
<feature type="signal peptide" evidence="6">
    <location>
        <begin position="1"/>
        <end position="19"/>
    </location>
</feature>
<dbReference type="EMBL" id="AP025292">
    <property type="protein sequence ID" value="BDC98518.1"/>
    <property type="molecule type" value="Genomic_DNA"/>
</dbReference>
<name>A0ABN6L605_9BACT</name>
<accession>A0ABN6L605</accession>
<keyword evidence="3" id="KW-0963">Cytoplasm</keyword>
<proteinExistence type="predicted"/>
<evidence type="ECO:0000256" key="4">
    <source>
        <dbReference type="ARBA" id="ARBA00023069"/>
    </source>
</evidence>
<evidence type="ECO:0000259" key="7">
    <source>
        <dbReference type="Pfam" id="PF22544"/>
    </source>
</evidence>
<evidence type="ECO:0000313" key="8">
    <source>
        <dbReference type="EMBL" id="BDC98518.1"/>
    </source>
</evidence>
<gene>
    <name evidence="8" type="ORF">PEPS_07990</name>
</gene>
<evidence type="ECO:0000256" key="6">
    <source>
        <dbReference type="SAM" id="SignalP"/>
    </source>
</evidence>
<reference evidence="8 9" key="1">
    <citation type="submission" date="2021-12" db="EMBL/GenBank/DDBJ databases">
        <title>Genome sequencing of bacteria with rrn-lacking chromosome and rrn-plasmid.</title>
        <authorList>
            <person name="Anda M."/>
            <person name="Iwasaki W."/>
        </authorList>
    </citation>
    <scope>NUCLEOTIDE SEQUENCE [LARGE SCALE GENOMIC DNA]</scope>
    <source>
        <strain evidence="8 9">NBRC 101262</strain>
    </source>
</reference>
<feature type="chain" id="PRO_5046654894" description="HYDIN/VesB/CFA65-like Ig-like domain-containing protein" evidence="6">
    <location>
        <begin position="20"/>
        <end position="358"/>
    </location>
</feature>
<evidence type="ECO:0000256" key="5">
    <source>
        <dbReference type="ARBA" id="ARBA00023273"/>
    </source>
</evidence>
<dbReference type="Pfam" id="PF07610">
    <property type="entry name" value="DUF1573"/>
    <property type="match status" value="2"/>
</dbReference>
<sequence length="358" mass="39237">MRNLVFFFAAMLISFSALAQAKITFKESDHDFGNIEEVDGPVSYTFHFKNDGQVPVQISNVRASCGCTTPAWSKDPILPGKDGFIKASYNPKGRPGAFHKSLTITSNASPNIQYLYIKGNVKPKPRTPKDDLPTKMGAMRVKYRSFNMGKLTDDKATTKTFDVMNDSEKPLTFLGAKTPSHIKITFSKKTLAPAEKAQVSVTYNAKAKNDLGFLSDQVIINTDEEGTNGKKSLRVVATIEEYFPPMSAAEMAKAPHLSIAGAVYEFGSVNEGEKVSHEFAIRNTGQQPLEIRKTKANCGCTVPELPKSTLAPGEASVIKVVFNSKGRRGNQYKTVTIFTNDPQKPTQVVTLKGKVIEK</sequence>
<dbReference type="PANTHER" id="PTHR37833:SF1">
    <property type="entry name" value="SIGNAL PEPTIDE PROTEIN"/>
    <property type="match status" value="1"/>
</dbReference>
<keyword evidence="4" id="KW-0969">Cilium</keyword>
<feature type="domain" description="HYDIN/VesB/CFA65-like Ig-like" evidence="7">
    <location>
        <begin position="139"/>
        <end position="228"/>
    </location>
</feature>
<dbReference type="InterPro" id="IPR011467">
    <property type="entry name" value="DUF1573"/>
</dbReference>
<dbReference type="RefSeq" id="WP_332922739.1">
    <property type="nucleotide sequence ID" value="NZ_AP025292.1"/>
</dbReference>
<dbReference type="InterPro" id="IPR013783">
    <property type="entry name" value="Ig-like_fold"/>
</dbReference>
<keyword evidence="9" id="KW-1185">Reference proteome</keyword>